<dbReference type="InterPro" id="IPR030931">
    <property type="entry name" value="Group_II_RT_mat"/>
</dbReference>
<accession>A0A133PNE3</accession>
<keyword evidence="2" id="KW-0378">Hydrolase</keyword>
<sequence length="622" mass="71649">MVPVSTSKQRLKQNKIRYTEYYDLQEVLDNLYKDSSENKVFSNLMGLITSRENIKLAYRSIKGNKGSHTAGVDGRTINHLSKLNEEEYISLIQKQFHWYKSRPVKRVEIPKPNGKTRPLGIPTIVDRIVQQCILQILEPICEAKFHDSSYGFRPNRNTEHAIAECARLMQIQHLHYVVDIDIQGFFDNVCHSKLIKQIWHLGIRDKKLICIIKEMLKANIVMPNGETIIPTKGTPQGGILSPLLSNIVLNELDWWVSSQWATMPTHYPYKQKTNSKGTEIKSHTYRALRSSKLKEIYIVRYADDFKIFCSNYYDAKRTYQAVKQWLEDRLKLTINEEKSTITNLKQRYSEFLGFKLKVKPKGKKFVVQSHISDKALKNAKENISKCVADIKRPANEKEQYKAIARYNATVSGLHNYYQIATNVSLDFAKIAFHIKKQMNNRLDIKTSGTLNKGFIKEKYGKSKQLRFLNGHPLIPAGYVRTKDAKHKKKVVNKYTVKGRAFIHKNLQIDVDTLVWLMKHPVLDKSIEFADNRISLFAAQYGRCGVTGVKLTPNDIHCHHKIPLEQGGTDSYSNLILVTEAVHILIHATKEDTIQKYIKELGLTLKQIEKCNKLRKMAGLPLI</sequence>
<dbReference type="AlphaFoldDB" id="A0A133PNE3"/>
<evidence type="ECO:0000259" key="1">
    <source>
        <dbReference type="PROSITE" id="PS50878"/>
    </source>
</evidence>
<dbReference type="PANTHER" id="PTHR34047:SF8">
    <property type="entry name" value="PROTEIN YKFC"/>
    <property type="match status" value="1"/>
</dbReference>
<name>A0A133PNE3_9FIRM</name>
<dbReference type="EMBL" id="LRQE01000028">
    <property type="protein sequence ID" value="KXA30139.1"/>
    <property type="molecule type" value="Genomic_DNA"/>
</dbReference>
<dbReference type="InterPro" id="IPR043502">
    <property type="entry name" value="DNA/RNA_pol_sf"/>
</dbReference>
<comment type="caution">
    <text evidence="2">The sequence shown here is derived from an EMBL/GenBank/DDBJ whole genome shotgun (WGS) entry which is preliminary data.</text>
</comment>
<reference evidence="2 3" key="1">
    <citation type="submission" date="2016-01" db="EMBL/GenBank/DDBJ databases">
        <authorList>
            <person name="Oliw E.H."/>
        </authorList>
    </citation>
    <scope>NUCLEOTIDE SEQUENCE [LARGE SCALE GENOMIC DNA]</scope>
    <source>
        <strain evidence="2 3">CMW7756A</strain>
    </source>
</reference>
<dbReference type="PROSITE" id="PS50878">
    <property type="entry name" value="RT_POL"/>
    <property type="match status" value="1"/>
</dbReference>
<dbReference type="InterPro" id="IPR002711">
    <property type="entry name" value="HNH"/>
</dbReference>
<dbReference type="NCBIfam" id="TIGR04416">
    <property type="entry name" value="group_II_RT_mat"/>
    <property type="match status" value="1"/>
</dbReference>
<dbReference type="CDD" id="cd01651">
    <property type="entry name" value="RT_G2_intron"/>
    <property type="match status" value="1"/>
</dbReference>
<dbReference type="Proteomes" id="UP000070174">
    <property type="component" value="Unassembled WGS sequence"/>
</dbReference>
<dbReference type="CDD" id="cd00085">
    <property type="entry name" value="HNHc"/>
    <property type="match status" value="1"/>
</dbReference>
<evidence type="ECO:0000313" key="2">
    <source>
        <dbReference type="EMBL" id="KXA30139.1"/>
    </source>
</evidence>
<keyword evidence="2" id="KW-0255">Endonuclease</keyword>
<dbReference type="InterPro" id="IPR003615">
    <property type="entry name" value="HNH_nuc"/>
</dbReference>
<evidence type="ECO:0000313" key="3">
    <source>
        <dbReference type="Proteomes" id="UP000070174"/>
    </source>
</evidence>
<keyword evidence="2" id="KW-0540">Nuclease</keyword>
<dbReference type="Gene3D" id="1.10.30.50">
    <property type="match status" value="1"/>
</dbReference>
<organism evidence="2">
    <name type="scientific">Peptoniphilus harei</name>
    <dbReference type="NCBI Taxonomy" id="54005"/>
    <lineage>
        <taxon>Bacteria</taxon>
        <taxon>Bacillati</taxon>
        <taxon>Bacillota</taxon>
        <taxon>Tissierellia</taxon>
        <taxon>Tissierellales</taxon>
        <taxon>Peptoniphilaceae</taxon>
        <taxon>Peptoniphilus</taxon>
    </lineage>
</organism>
<dbReference type="GO" id="GO:0003676">
    <property type="term" value="F:nucleic acid binding"/>
    <property type="evidence" value="ECO:0007669"/>
    <property type="project" value="InterPro"/>
</dbReference>
<dbReference type="Pfam" id="PF00078">
    <property type="entry name" value="RVT_1"/>
    <property type="match status" value="1"/>
</dbReference>
<dbReference type="SUPFAM" id="SSF56672">
    <property type="entry name" value="DNA/RNA polymerases"/>
    <property type="match status" value="1"/>
</dbReference>
<protein>
    <submittedName>
        <fullName evidence="2">HNH endonuclease domain protein</fullName>
    </submittedName>
</protein>
<dbReference type="Pfam" id="PF01844">
    <property type="entry name" value="HNH"/>
    <property type="match status" value="1"/>
</dbReference>
<dbReference type="GO" id="GO:0008270">
    <property type="term" value="F:zinc ion binding"/>
    <property type="evidence" value="ECO:0007669"/>
    <property type="project" value="InterPro"/>
</dbReference>
<feature type="domain" description="Reverse transcriptase" evidence="1">
    <location>
        <begin position="90"/>
        <end position="356"/>
    </location>
</feature>
<dbReference type="SMART" id="SM00507">
    <property type="entry name" value="HNHc"/>
    <property type="match status" value="1"/>
</dbReference>
<dbReference type="InterPro" id="IPR051083">
    <property type="entry name" value="GrpII_Intron_Splice-Mob/Def"/>
</dbReference>
<dbReference type="PANTHER" id="PTHR34047">
    <property type="entry name" value="NUCLEAR INTRON MATURASE 1, MITOCHONDRIAL-RELATED"/>
    <property type="match status" value="1"/>
</dbReference>
<dbReference type="GO" id="GO:0004519">
    <property type="term" value="F:endonuclease activity"/>
    <property type="evidence" value="ECO:0007669"/>
    <property type="project" value="UniProtKB-KW"/>
</dbReference>
<proteinExistence type="predicted"/>
<dbReference type="PATRIC" id="fig|54005.3.peg.1011"/>
<dbReference type="InterPro" id="IPR000477">
    <property type="entry name" value="RT_dom"/>
</dbReference>
<gene>
    <name evidence="2" type="ORF">HMPREF3229_01024</name>
</gene>